<dbReference type="AlphaFoldDB" id="A0A4U5M7K9"/>
<dbReference type="Proteomes" id="UP000298663">
    <property type="component" value="Unassembled WGS sequence"/>
</dbReference>
<organism evidence="1 2">
    <name type="scientific">Steinernema carpocapsae</name>
    <name type="common">Entomopathogenic nematode</name>
    <dbReference type="NCBI Taxonomy" id="34508"/>
    <lineage>
        <taxon>Eukaryota</taxon>
        <taxon>Metazoa</taxon>
        <taxon>Ecdysozoa</taxon>
        <taxon>Nematoda</taxon>
        <taxon>Chromadorea</taxon>
        <taxon>Rhabditida</taxon>
        <taxon>Tylenchina</taxon>
        <taxon>Panagrolaimomorpha</taxon>
        <taxon>Strongyloidoidea</taxon>
        <taxon>Steinernematidae</taxon>
        <taxon>Steinernema</taxon>
    </lineage>
</organism>
<accession>A0A4U5M7K9</accession>
<dbReference type="EMBL" id="AZBU02000009">
    <property type="protein sequence ID" value="TKR64907.1"/>
    <property type="molecule type" value="Genomic_DNA"/>
</dbReference>
<proteinExistence type="predicted"/>
<reference evidence="1 2" key="2">
    <citation type="journal article" date="2019" name="G3 (Bethesda)">
        <title>Hybrid Assembly of the Genome of the Entomopathogenic Nematode Steinernema carpocapsae Identifies the X-Chromosome.</title>
        <authorList>
            <person name="Serra L."/>
            <person name="Macchietto M."/>
            <person name="Macias-Munoz A."/>
            <person name="McGill C.J."/>
            <person name="Rodriguez I.M."/>
            <person name="Rodriguez B."/>
            <person name="Murad R."/>
            <person name="Mortazavi A."/>
        </authorList>
    </citation>
    <scope>NUCLEOTIDE SEQUENCE [LARGE SCALE GENOMIC DNA]</scope>
    <source>
        <strain evidence="1 2">ALL</strain>
    </source>
</reference>
<reference evidence="1 2" key="1">
    <citation type="journal article" date="2015" name="Genome Biol.">
        <title>Comparative genomics of Steinernema reveals deeply conserved gene regulatory networks.</title>
        <authorList>
            <person name="Dillman A.R."/>
            <person name="Macchietto M."/>
            <person name="Porter C.F."/>
            <person name="Rogers A."/>
            <person name="Williams B."/>
            <person name="Antoshechkin I."/>
            <person name="Lee M.M."/>
            <person name="Goodwin Z."/>
            <person name="Lu X."/>
            <person name="Lewis E.E."/>
            <person name="Goodrich-Blair H."/>
            <person name="Stock S.P."/>
            <person name="Adams B.J."/>
            <person name="Sternberg P.W."/>
            <person name="Mortazavi A."/>
        </authorList>
    </citation>
    <scope>NUCLEOTIDE SEQUENCE [LARGE SCALE GENOMIC DNA]</scope>
    <source>
        <strain evidence="1 2">ALL</strain>
    </source>
</reference>
<protein>
    <submittedName>
        <fullName evidence="1">Uncharacterized protein</fullName>
    </submittedName>
</protein>
<comment type="caution">
    <text evidence="1">The sequence shown here is derived from an EMBL/GenBank/DDBJ whole genome shotgun (WGS) entry which is preliminary data.</text>
</comment>
<name>A0A4U5M7K9_STECR</name>
<evidence type="ECO:0000313" key="1">
    <source>
        <dbReference type="EMBL" id="TKR64907.1"/>
    </source>
</evidence>
<dbReference type="OrthoDB" id="10477147at2759"/>
<gene>
    <name evidence="1" type="ORF">L596_025382</name>
</gene>
<sequence>MMFFAAGLLCDSCYGKCSCLRSELVECPSSHLCFSQLSHFGGFIRKGCVKDCSLIGAKCTTCSTDHCNQHSSAEMDPEDYDDYDDCQTKEILEANDLKEANAVIGFFLSSKIVFSLCTAYLLFV</sequence>
<evidence type="ECO:0000313" key="2">
    <source>
        <dbReference type="Proteomes" id="UP000298663"/>
    </source>
</evidence>
<keyword evidence="2" id="KW-1185">Reference proteome</keyword>